<protein>
    <submittedName>
        <fullName evidence="3">ATP-binding protein</fullName>
    </submittedName>
</protein>
<keyword evidence="1" id="KW-0808">Transferase</keyword>
<reference evidence="3 4" key="1">
    <citation type="submission" date="2020-03" db="EMBL/GenBank/DDBJ databases">
        <title>WGS of the type strain of Planosporangium spp.</title>
        <authorList>
            <person name="Thawai C."/>
        </authorList>
    </citation>
    <scope>NUCLEOTIDE SEQUENCE [LARGE SCALE GENOMIC DNA]</scope>
    <source>
        <strain evidence="3 4">TBRC 5610</strain>
    </source>
</reference>
<organism evidence="3 4">
    <name type="scientific">Planosporangium thailandense</name>
    <dbReference type="NCBI Taxonomy" id="765197"/>
    <lineage>
        <taxon>Bacteria</taxon>
        <taxon>Bacillati</taxon>
        <taxon>Actinomycetota</taxon>
        <taxon>Actinomycetes</taxon>
        <taxon>Micromonosporales</taxon>
        <taxon>Micromonosporaceae</taxon>
        <taxon>Planosporangium</taxon>
    </lineage>
</organism>
<feature type="domain" description="Histidine kinase/HSP90-like ATPase" evidence="2">
    <location>
        <begin position="12"/>
        <end position="129"/>
    </location>
</feature>
<evidence type="ECO:0000313" key="4">
    <source>
        <dbReference type="Proteomes" id="UP000722989"/>
    </source>
</evidence>
<dbReference type="EMBL" id="JAATVY010000003">
    <property type="protein sequence ID" value="NJC69247.1"/>
    <property type="molecule type" value="Genomic_DNA"/>
</dbReference>
<dbReference type="PANTHER" id="PTHR35526:SF3">
    <property type="entry name" value="ANTI-SIGMA-F FACTOR RSBW"/>
    <property type="match status" value="1"/>
</dbReference>
<keyword evidence="3" id="KW-0547">Nucleotide-binding</keyword>
<name>A0ABX0XTL9_9ACTN</name>
<dbReference type="GO" id="GO:0005524">
    <property type="term" value="F:ATP binding"/>
    <property type="evidence" value="ECO:0007669"/>
    <property type="project" value="UniProtKB-KW"/>
</dbReference>
<dbReference type="CDD" id="cd16936">
    <property type="entry name" value="HATPase_RsbW-like"/>
    <property type="match status" value="1"/>
</dbReference>
<keyword evidence="4" id="KW-1185">Reference proteome</keyword>
<keyword evidence="1" id="KW-0418">Kinase</keyword>
<comment type="caution">
    <text evidence="3">The sequence shown here is derived from an EMBL/GenBank/DDBJ whole genome shotgun (WGS) entry which is preliminary data.</text>
</comment>
<keyword evidence="1" id="KW-0723">Serine/threonine-protein kinase</keyword>
<dbReference type="InterPro" id="IPR050267">
    <property type="entry name" value="Anti-sigma-factor_SerPK"/>
</dbReference>
<evidence type="ECO:0000259" key="2">
    <source>
        <dbReference type="Pfam" id="PF13581"/>
    </source>
</evidence>
<evidence type="ECO:0000256" key="1">
    <source>
        <dbReference type="ARBA" id="ARBA00022527"/>
    </source>
</evidence>
<gene>
    <name evidence="3" type="ORF">HC031_05870</name>
</gene>
<proteinExistence type="predicted"/>
<sequence length="143" mass="15206">MSMVCRLALRLPRDASTVPLVRHMLAQMLSTLGVADDCCDDLVLILTEACGNVVQHASDTDVYEVSAELRDSHCVIAVADTGTADPIPFLSPSIPPPLADRGRGLHIIRSLADEVELAAVEGGGLALRAVVALRWPPNLSRSN</sequence>
<dbReference type="InterPro" id="IPR036890">
    <property type="entry name" value="HATPase_C_sf"/>
</dbReference>
<dbReference type="Gene3D" id="3.30.565.10">
    <property type="entry name" value="Histidine kinase-like ATPase, C-terminal domain"/>
    <property type="match status" value="1"/>
</dbReference>
<evidence type="ECO:0000313" key="3">
    <source>
        <dbReference type="EMBL" id="NJC69247.1"/>
    </source>
</evidence>
<dbReference type="InterPro" id="IPR003594">
    <property type="entry name" value="HATPase_dom"/>
</dbReference>
<dbReference type="Pfam" id="PF13581">
    <property type="entry name" value="HATPase_c_2"/>
    <property type="match status" value="1"/>
</dbReference>
<keyword evidence="3" id="KW-0067">ATP-binding</keyword>
<dbReference type="SUPFAM" id="SSF55874">
    <property type="entry name" value="ATPase domain of HSP90 chaperone/DNA topoisomerase II/histidine kinase"/>
    <property type="match status" value="1"/>
</dbReference>
<accession>A0ABX0XTL9</accession>
<dbReference type="PANTHER" id="PTHR35526">
    <property type="entry name" value="ANTI-SIGMA-F FACTOR RSBW-RELATED"/>
    <property type="match status" value="1"/>
</dbReference>
<dbReference type="Proteomes" id="UP000722989">
    <property type="component" value="Unassembled WGS sequence"/>
</dbReference>